<evidence type="ECO:0000259" key="5">
    <source>
        <dbReference type="SMART" id="SM00853"/>
    </source>
</evidence>
<comment type="similarity">
    <text evidence="1">Belongs to the DNA mismatch repair MutL/HexB family.</text>
</comment>
<evidence type="ECO:0000259" key="6">
    <source>
        <dbReference type="SMART" id="SM01340"/>
    </source>
</evidence>
<dbReference type="Proteomes" id="UP000094801">
    <property type="component" value="Unassembled WGS sequence"/>
</dbReference>
<dbReference type="SUPFAM" id="SSF118116">
    <property type="entry name" value="DNA mismatch repair protein MutL"/>
    <property type="match status" value="1"/>
</dbReference>
<gene>
    <name evidence="7" type="ORF">CANARDRAFT_224674</name>
</gene>
<feature type="region of interest" description="Disordered" evidence="4">
    <location>
        <begin position="561"/>
        <end position="588"/>
    </location>
</feature>
<reference evidence="8" key="1">
    <citation type="submission" date="2016-04" db="EMBL/GenBank/DDBJ databases">
        <title>Comparative genomics of biotechnologically important yeasts.</title>
        <authorList>
            <consortium name="DOE Joint Genome Institute"/>
            <person name="Riley R."/>
            <person name="Haridas S."/>
            <person name="Wolfe K.H."/>
            <person name="Lopes M.R."/>
            <person name="Hittinger C.T."/>
            <person name="Goker M."/>
            <person name="Salamov A."/>
            <person name="Wisecaver J."/>
            <person name="Long T.M."/>
            <person name="Aerts A.L."/>
            <person name="Barry K."/>
            <person name="Choi C."/>
            <person name="Clum A."/>
            <person name="Coughlan A.Y."/>
            <person name="Deshpande S."/>
            <person name="Douglass A.P."/>
            <person name="Hanson S.J."/>
            <person name="Klenk H.-P."/>
            <person name="Labutti K."/>
            <person name="Lapidus A."/>
            <person name="Lindquist E."/>
            <person name="Lipzen A."/>
            <person name="Meier-Kolthoff J.P."/>
            <person name="Ohm R.A."/>
            <person name="Otillar R.P."/>
            <person name="Pangilinan J."/>
            <person name="Peng Y."/>
            <person name="Rokas A."/>
            <person name="Rosa C.A."/>
            <person name="Scheuner C."/>
            <person name="Sibirny A.A."/>
            <person name="Slot J.C."/>
            <person name="Stielow J.B."/>
            <person name="Sun H."/>
            <person name="Kurtzman C.P."/>
            <person name="Blackwell M."/>
            <person name="Grigoriev I.V."/>
            <person name="Jeffries T.W."/>
        </authorList>
    </citation>
    <scope>NUCLEOTIDE SEQUENCE [LARGE SCALE GENOMIC DNA]</scope>
    <source>
        <strain evidence="8">NRRL YB-2248</strain>
    </source>
</reference>
<dbReference type="InterPro" id="IPR002099">
    <property type="entry name" value="MutL/Mlh/PMS"/>
</dbReference>
<dbReference type="SUPFAM" id="SSF55874">
    <property type="entry name" value="ATPase domain of HSP90 chaperone/DNA topoisomerase II/histidine kinase"/>
    <property type="match status" value="1"/>
</dbReference>
<feature type="domain" description="DNA mismatch repair protein S5" evidence="6">
    <location>
        <begin position="218"/>
        <end position="350"/>
    </location>
</feature>
<evidence type="ECO:0000256" key="2">
    <source>
        <dbReference type="ARBA" id="ARBA00022763"/>
    </source>
</evidence>
<dbReference type="InterPro" id="IPR042121">
    <property type="entry name" value="MutL_C_regsub"/>
</dbReference>
<dbReference type="GO" id="GO:0016887">
    <property type="term" value="F:ATP hydrolysis activity"/>
    <property type="evidence" value="ECO:0007669"/>
    <property type="project" value="InterPro"/>
</dbReference>
<dbReference type="InterPro" id="IPR020568">
    <property type="entry name" value="Ribosomal_Su5_D2-typ_SF"/>
</dbReference>
<protein>
    <recommendedName>
        <fullName evidence="3">DNA mismatch repair protein PMS1</fullName>
    </recommendedName>
</protein>
<dbReference type="GO" id="GO:0030983">
    <property type="term" value="F:mismatched DNA binding"/>
    <property type="evidence" value="ECO:0007669"/>
    <property type="project" value="InterPro"/>
</dbReference>
<dbReference type="InterPro" id="IPR014790">
    <property type="entry name" value="MutL_C"/>
</dbReference>
<dbReference type="Gene3D" id="3.30.1370.100">
    <property type="entry name" value="MutL, C-terminal domain, regulatory subdomain"/>
    <property type="match status" value="1"/>
</dbReference>
<dbReference type="CDD" id="cd16926">
    <property type="entry name" value="HATPase_MutL-MLH-PMS-like"/>
    <property type="match status" value="1"/>
</dbReference>
<evidence type="ECO:0000313" key="7">
    <source>
        <dbReference type="EMBL" id="ODV84099.1"/>
    </source>
</evidence>
<evidence type="ECO:0000256" key="1">
    <source>
        <dbReference type="ARBA" id="ARBA00006082"/>
    </source>
</evidence>
<dbReference type="FunFam" id="3.30.1370.100:FF:000001">
    <property type="entry name" value="Mismatch repair endonuclease pms1, putative"/>
    <property type="match status" value="1"/>
</dbReference>
<accession>A0A1E4SX66</accession>
<dbReference type="STRING" id="983967.A0A1E4SX66"/>
<dbReference type="InterPro" id="IPR013507">
    <property type="entry name" value="DNA_mismatch_S5_2-like"/>
</dbReference>
<dbReference type="Pfam" id="PF13589">
    <property type="entry name" value="HATPase_c_3"/>
    <property type="match status" value="1"/>
</dbReference>
<dbReference type="Pfam" id="PF01119">
    <property type="entry name" value="DNA_mis_repair"/>
    <property type="match status" value="1"/>
</dbReference>
<dbReference type="SMART" id="SM01340">
    <property type="entry name" value="DNA_mis_repair"/>
    <property type="match status" value="1"/>
</dbReference>
<dbReference type="CDD" id="cd03484">
    <property type="entry name" value="MutL_Trans_hPMS_2_like"/>
    <property type="match status" value="1"/>
</dbReference>
<dbReference type="GO" id="GO:0005524">
    <property type="term" value="F:ATP binding"/>
    <property type="evidence" value="ECO:0007669"/>
    <property type="project" value="InterPro"/>
</dbReference>
<keyword evidence="2" id="KW-0227">DNA damage</keyword>
<evidence type="ECO:0000313" key="8">
    <source>
        <dbReference type="Proteomes" id="UP000094801"/>
    </source>
</evidence>
<dbReference type="GO" id="GO:0140664">
    <property type="term" value="F:ATP-dependent DNA damage sensor activity"/>
    <property type="evidence" value="ECO:0007669"/>
    <property type="project" value="InterPro"/>
</dbReference>
<dbReference type="AlphaFoldDB" id="A0A1E4SX66"/>
<dbReference type="Gene3D" id="3.30.1540.20">
    <property type="entry name" value="MutL, C-terminal domain, dimerisation subdomain"/>
    <property type="match status" value="1"/>
</dbReference>
<dbReference type="InterPro" id="IPR042120">
    <property type="entry name" value="MutL_C_dimsub"/>
</dbReference>
<dbReference type="PANTHER" id="PTHR10073">
    <property type="entry name" value="DNA MISMATCH REPAIR PROTEIN MLH, PMS, MUTL"/>
    <property type="match status" value="1"/>
</dbReference>
<dbReference type="Pfam" id="PF08676">
    <property type="entry name" value="MutL_C"/>
    <property type="match status" value="1"/>
</dbReference>
<dbReference type="Gene3D" id="3.30.230.10">
    <property type="match status" value="1"/>
</dbReference>
<dbReference type="NCBIfam" id="TIGR00585">
    <property type="entry name" value="mutl"/>
    <property type="match status" value="1"/>
</dbReference>
<dbReference type="GO" id="GO:0032389">
    <property type="term" value="C:MutLalpha complex"/>
    <property type="evidence" value="ECO:0007669"/>
    <property type="project" value="TreeGrafter"/>
</dbReference>
<feature type="domain" description="MutL C-terminal dimerisation" evidence="5">
    <location>
        <begin position="652"/>
        <end position="804"/>
    </location>
</feature>
<organism evidence="7 8">
    <name type="scientific">[Candida] arabinofermentans NRRL YB-2248</name>
    <dbReference type="NCBI Taxonomy" id="983967"/>
    <lineage>
        <taxon>Eukaryota</taxon>
        <taxon>Fungi</taxon>
        <taxon>Dikarya</taxon>
        <taxon>Ascomycota</taxon>
        <taxon>Saccharomycotina</taxon>
        <taxon>Pichiomycetes</taxon>
        <taxon>Pichiales</taxon>
        <taxon>Pichiaceae</taxon>
        <taxon>Ogataea</taxon>
        <taxon>Ogataea/Candida clade</taxon>
    </lineage>
</organism>
<dbReference type="InterPro" id="IPR014721">
    <property type="entry name" value="Ribsml_uS5_D2-typ_fold_subgr"/>
</dbReference>
<dbReference type="PANTHER" id="PTHR10073:SF52">
    <property type="entry name" value="MISMATCH REPAIR ENDONUCLEASE PMS2"/>
    <property type="match status" value="1"/>
</dbReference>
<evidence type="ECO:0000256" key="3">
    <source>
        <dbReference type="ARBA" id="ARBA00070941"/>
    </source>
</evidence>
<proteinExistence type="inferred from homology"/>
<dbReference type="OrthoDB" id="10263226at2759"/>
<dbReference type="SUPFAM" id="SSF54211">
    <property type="entry name" value="Ribosomal protein S5 domain 2-like"/>
    <property type="match status" value="1"/>
</dbReference>
<keyword evidence="8" id="KW-1185">Reference proteome</keyword>
<dbReference type="SMART" id="SM00853">
    <property type="entry name" value="MutL_C"/>
    <property type="match status" value="1"/>
</dbReference>
<dbReference type="InterPro" id="IPR038973">
    <property type="entry name" value="MutL/Mlh/Pms-like"/>
</dbReference>
<dbReference type="FunFam" id="3.30.565.10:FF:000014">
    <property type="entry name" value="Mismatch repair endonuclease pms1, putative"/>
    <property type="match status" value="1"/>
</dbReference>
<dbReference type="EMBL" id="KV453859">
    <property type="protein sequence ID" value="ODV84099.1"/>
    <property type="molecule type" value="Genomic_DNA"/>
</dbReference>
<name>A0A1E4SX66_9ASCO</name>
<dbReference type="Gene3D" id="3.30.565.10">
    <property type="entry name" value="Histidine kinase-like ATPase, C-terminal domain"/>
    <property type="match status" value="1"/>
</dbReference>
<dbReference type="GO" id="GO:0000710">
    <property type="term" value="P:meiotic mismatch repair"/>
    <property type="evidence" value="ECO:0007669"/>
    <property type="project" value="UniProtKB-ARBA"/>
</dbReference>
<dbReference type="InterPro" id="IPR036890">
    <property type="entry name" value="HATPase_C_sf"/>
</dbReference>
<dbReference type="InterPro" id="IPR037198">
    <property type="entry name" value="MutL_C_sf"/>
</dbReference>
<sequence length="850" mass="96198">MSIQAIDVSDVHRITSGQVIIDLSTAVKEVLENSIDAHATQITVTFKNYGLDLIEVTDNGSGIEQSDFEKICLKHYTSKLEKFEDVADVRTLGFRGEAMSSLCAIADVSIRTATKDMKPKAYLLDYDDMGRLSKTEVCSGQTGTMVQISNLFKNLPVRRIDLQKNSKREFQKLLTFLQSYAIISLGVRILVQHELPGRTGKKSILLSSTGSKHLKNNILNVFGSNGMYGLEETCIKLDIPLRFKLKGAMDMKITIEGYLSNCSFGQGRSATDRQMWFVNRRPVNLTRFSKAVNEIYKMFNHLQSPVIILNIELDPLFVDVNVTPDKRTVMLHNENLIIEQLKEELNCIFNNQDIRIPLSTVAKDQLDQRNTNFKQLTLVDNFLRGKQADIEPEDEYTSTSFLNDSNFVEIISDTRSEDGEVEESSTSINLGEDDGEYNIAGDLLSEDISEKPESLDDYDESPQTDGCFKSFTSGDSNLENVNAHESPSTGKHLAAAFAFDSYDSDILPSLSRSSANQDSILISIGDGEKSIRSQAIGSKSRLKFSQESDIETEQVLEDHHHCHGHDNQHSNEVSHLQEQRPAKRKLSSWDSSTHNLEITCKLPLQYSKPRRRKEGSWKTLSKEKMDDILDPIAAEKILSLTVSKNDFLNMRVIGQFNLGFILVTRKNEVNNDLNLFIVDQHASDEKFNFERLQAETTFNNQPLVVPTNLELNAIDELAVMNSEAAFVKNGFKIKIDEDQHPGSRIKLTSLPYSKDKTFDVSDFHELLHLIKENDGNASVLRPSKVRAMFAMRACRSSIMVGRYLNHKTMKRLVNNLSGLDKPWNCPHGRPTMRHLMELKDWQSFDEDYYI</sequence>
<evidence type="ECO:0000256" key="4">
    <source>
        <dbReference type="SAM" id="MobiDB-lite"/>
    </source>
</evidence>